<comment type="catalytic activity">
    <reaction evidence="7">
        <text>L-glutamate 5-semialdehyde + phosphate + NADP(+) = L-glutamyl 5-phosphate + NADPH + H(+)</text>
        <dbReference type="Rhea" id="RHEA:19541"/>
        <dbReference type="ChEBI" id="CHEBI:15378"/>
        <dbReference type="ChEBI" id="CHEBI:43474"/>
        <dbReference type="ChEBI" id="CHEBI:57783"/>
        <dbReference type="ChEBI" id="CHEBI:58066"/>
        <dbReference type="ChEBI" id="CHEBI:58274"/>
        <dbReference type="ChEBI" id="CHEBI:58349"/>
        <dbReference type="EC" id="1.2.1.41"/>
    </reaction>
</comment>
<reference evidence="9" key="1">
    <citation type="submission" date="2020-05" db="EMBL/GenBank/DDBJ databases">
        <authorList>
            <person name="Chiriac C."/>
            <person name="Salcher M."/>
            <person name="Ghai R."/>
            <person name="Kavagutti S V."/>
        </authorList>
    </citation>
    <scope>NUCLEOTIDE SEQUENCE</scope>
</reference>
<keyword evidence="5" id="KW-0521">NADP</keyword>
<comment type="pathway">
    <text evidence="1">Amino-acid biosynthesis; L-proline biosynthesis; L-glutamate 5-semialdehyde from L-glutamate: step 2/2.</text>
</comment>
<feature type="domain" description="Aldehyde dehydrogenase" evidence="8">
    <location>
        <begin position="316"/>
        <end position="377"/>
    </location>
</feature>
<dbReference type="InterPro" id="IPR012134">
    <property type="entry name" value="Glu-5-SA_DH"/>
</dbReference>
<sequence>MTTTLMSELARRAKHASRELATASTATKNAALHAAADALEAGVDAILEGNSQDVSNAQEAGIAPGLVDRLRLDAGRVAAMAGGLRQVATLPDPVGEVLDGWVRPNGLKISRVRVPLGVIAIIYESRPNVTSDAAGLCLKSGNAAFLRGSSTAIHSNIAIAKVLRTAVSSVGLPADSILLVEDSSREAAVEFMQQRGFVDCLIPRGGPSLIQSILQNATVPYVIDGDGNCHVYVDKDADLQMAESVLVNAKTQRPSVCNAAESLVLHSDIAAEFLTQMDTAMAGVELVGDDRSQRMLGRIAAATEADFSTEFLDMKLSVKVVDSLDDAILHINEHSSGHSESIITSDYAAAEKFLAQVDAAAVLVNASTRFVDGEEFGFGAEIGISTQKLHARGPMGLQQLTTAKFVVRGDGQTRG</sequence>
<evidence type="ECO:0000313" key="9">
    <source>
        <dbReference type="EMBL" id="CAB4554079.1"/>
    </source>
</evidence>
<dbReference type="FunFam" id="3.40.309.10:FF:000006">
    <property type="entry name" value="Gamma-glutamyl phosphate reductase"/>
    <property type="match status" value="1"/>
</dbReference>
<evidence type="ECO:0000256" key="7">
    <source>
        <dbReference type="ARBA" id="ARBA00049024"/>
    </source>
</evidence>
<dbReference type="InterPro" id="IPR016163">
    <property type="entry name" value="Ald_DH_C"/>
</dbReference>
<protein>
    <recommendedName>
        <fullName evidence="2">glutamate-5-semialdehyde dehydrogenase</fullName>
        <ecNumber evidence="2">1.2.1.41</ecNumber>
    </recommendedName>
</protein>
<dbReference type="NCBIfam" id="TIGR00407">
    <property type="entry name" value="proA"/>
    <property type="match status" value="1"/>
</dbReference>
<dbReference type="SUPFAM" id="SSF53720">
    <property type="entry name" value="ALDH-like"/>
    <property type="match status" value="1"/>
</dbReference>
<organism evidence="9">
    <name type="scientific">freshwater metagenome</name>
    <dbReference type="NCBI Taxonomy" id="449393"/>
    <lineage>
        <taxon>unclassified sequences</taxon>
        <taxon>metagenomes</taxon>
        <taxon>ecological metagenomes</taxon>
    </lineage>
</organism>
<dbReference type="Gene3D" id="3.40.605.10">
    <property type="entry name" value="Aldehyde Dehydrogenase, Chain A, domain 1"/>
    <property type="match status" value="1"/>
</dbReference>
<feature type="domain" description="Aldehyde dehydrogenase" evidence="8">
    <location>
        <begin position="7"/>
        <end position="304"/>
    </location>
</feature>
<dbReference type="PIRSF" id="PIRSF000151">
    <property type="entry name" value="GPR"/>
    <property type="match status" value="1"/>
</dbReference>
<dbReference type="InterPro" id="IPR015590">
    <property type="entry name" value="Aldehyde_DH_dom"/>
</dbReference>
<dbReference type="Gene3D" id="3.40.309.10">
    <property type="entry name" value="Aldehyde Dehydrogenase, Chain A, domain 2"/>
    <property type="match status" value="1"/>
</dbReference>
<evidence type="ECO:0000256" key="3">
    <source>
        <dbReference type="ARBA" id="ARBA00022605"/>
    </source>
</evidence>
<dbReference type="GO" id="GO:0055129">
    <property type="term" value="P:L-proline biosynthetic process"/>
    <property type="evidence" value="ECO:0007669"/>
    <property type="project" value="UniProtKB-UniPathway"/>
</dbReference>
<evidence type="ECO:0000256" key="4">
    <source>
        <dbReference type="ARBA" id="ARBA00022650"/>
    </source>
</evidence>
<dbReference type="NCBIfam" id="NF001221">
    <property type="entry name" value="PRK00197.1"/>
    <property type="match status" value="1"/>
</dbReference>
<dbReference type="UniPathway" id="UPA00098">
    <property type="reaction ID" value="UER00360"/>
</dbReference>
<dbReference type="GO" id="GO:0050661">
    <property type="term" value="F:NADP binding"/>
    <property type="evidence" value="ECO:0007669"/>
    <property type="project" value="InterPro"/>
</dbReference>
<dbReference type="CDD" id="cd07079">
    <property type="entry name" value="ALDH_F18-19_ProA-GPR"/>
    <property type="match status" value="1"/>
</dbReference>
<gene>
    <name evidence="9" type="ORF">UFOPK1358_01806</name>
    <name evidence="10" type="ORF">UFOPK2766_00974</name>
</gene>
<evidence type="ECO:0000256" key="5">
    <source>
        <dbReference type="ARBA" id="ARBA00022857"/>
    </source>
</evidence>
<dbReference type="EC" id="1.2.1.41" evidence="2"/>
<dbReference type="GO" id="GO:0004350">
    <property type="term" value="F:glutamate-5-semialdehyde dehydrogenase activity"/>
    <property type="evidence" value="ECO:0007669"/>
    <property type="project" value="UniProtKB-EC"/>
</dbReference>
<proteinExistence type="inferred from homology"/>
<dbReference type="AlphaFoldDB" id="A0A6J6CUG8"/>
<dbReference type="PROSITE" id="PS01223">
    <property type="entry name" value="PROA"/>
    <property type="match status" value="1"/>
</dbReference>
<dbReference type="HAMAP" id="MF_00412">
    <property type="entry name" value="ProA"/>
    <property type="match status" value="1"/>
</dbReference>
<accession>A0A6J6CUG8</accession>
<dbReference type="InterPro" id="IPR016161">
    <property type="entry name" value="Ald_DH/histidinol_DH"/>
</dbReference>
<dbReference type="EMBL" id="CAEZSF010000238">
    <property type="protein sequence ID" value="CAB4554079.1"/>
    <property type="molecule type" value="Genomic_DNA"/>
</dbReference>
<evidence type="ECO:0000256" key="6">
    <source>
        <dbReference type="ARBA" id="ARBA00023002"/>
    </source>
</evidence>
<name>A0A6J6CUG8_9ZZZZ</name>
<evidence type="ECO:0000256" key="1">
    <source>
        <dbReference type="ARBA" id="ARBA00004985"/>
    </source>
</evidence>
<keyword evidence="3" id="KW-0028">Amino-acid biosynthesis</keyword>
<evidence type="ECO:0000313" key="10">
    <source>
        <dbReference type="EMBL" id="CAB4740102.1"/>
    </source>
</evidence>
<dbReference type="EMBL" id="CAEZYU010000037">
    <property type="protein sequence ID" value="CAB4740102.1"/>
    <property type="molecule type" value="Genomic_DNA"/>
</dbReference>
<dbReference type="Pfam" id="PF00171">
    <property type="entry name" value="Aldedh"/>
    <property type="match status" value="2"/>
</dbReference>
<keyword evidence="4" id="KW-0641">Proline biosynthesis</keyword>
<dbReference type="PANTHER" id="PTHR11063:SF8">
    <property type="entry name" value="DELTA-1-PYRROLINE-5-CARBOXYLATE SYNTHASE"/>
    <property type="match status" value="1"/>
</dbReference>
<dbReference type="InterPro" id="IPR020593">
    <property type="entry name" value="G-glutamylP_reductase_CS"/>
</dbReference>
<dbReference type="PANTHER" id="PTHR11063">
    <property type="entry name" value="GLUTAMATE SEMIALDEHYDE DEHYDROGENASE"/>
    <property type="match status" value="1"/>
</dbReference>
<dbReference type="InterPro" id="IPR000965">
    <property type="entry name" value="GPR_dom"/>
</dbReference>
<dbReference type="InterPro" id="IPR016162">
    <property type="entry name" value="Ald_DH_N"/>
</dbReference>
<keyword evidence="6" id="KW-0560">Oxidoreductase</keyword>
<evidence type="ECO:0000256" key="2">
    <source>
        <dbReference type="ARBA" id="ARBA00013002"/>
    </source>
</evidence>
<evidence type="ECO:0000259" key="8">
    <source>
        <dbReference type="Pfam" id="PF00171"/>
    </source>
</evidence>